<reference evidence="3" key="2">
    <citation type="journal article" date="2023" name="Proc. Natl. Acad. Sci. U.S.A.">
        <title>A global phylogenomic analysis of the shiitake genus Lentinula.</title>
        <authorList>
            <person name="Sierra-Patev S."/>
            <person name="Min B."/>
            <person name="Naranjo-Ortiz M."/>
            <person name="Looney B."/>
            <person name="Konkel Z."/>
            <person name="Slot J.C."/>
            <person name="Sakamoto Y."/>
            <person name="Steenwyk J.L."/>
            <person name="Rokas A."/>
            <person name="Carro J."/>
            <person name="Camarero S."/>
            <person name="Ferreira P."/>
            <person name="Molpeceres G."/>
            <person name="Ruiz-Duenas F.J."/>
            <person name="Serrano A."/>
            <person name="Henrissat B."/>
            <person name="Drula E."/>
            <person name="Hughes K.W."/>
            <person name="Mata J.L."/>
            <person name="Ishikawa N.K."/>
            <person name="Vargas-Isla R."/>
            <person name="Ushijima S."/>
            <person name="Smith C.A."/>
            <person name="Donoghue J."/>
            <person name="Ahrendt S."/>
            <person name="Andreopoulos W."/>
            <person name="He G."/>
            <person name="LaButti K."/>
            <person name="Lipzen A."/>
            <person name="Ng V."/>
            <person name="Riley R."/>
            <person name="Sandor L."/>
            <person name="Barry K."/>
            <person name="Martinez A.T."/>
            <person name="Xiao Y."/>
            <person name="Gibbons J.G."/>
            <person name="Terashima K."/>
            <person name="Grigoriev I.V."/>
            <person name="Hibbett D."/>
        </authorList>
    </citation>
    <scope>NUCLEOTIDE SEQUENCE</scope>
    <source>
        <strain evidence="3">ET3784</strain>
    </source>
</reference>
<gene>
    <name evidence="3" type="ORF">DFJ43DRAFT_238380</name>
</gene>
<name>A0AA38N1P4_9AGAR</name>
<evidence type="ECO:0000256" key="1">
    <source>
        <dbReference type="SAM" id="Phobius"/>
    </source>
</evidence>
<reference evidence="3" key="1">
    <citation type="submission" date="2022-08" db="EMBL/GenBank/DDBJ databases">
        <authorList>
            <consortium name="DOE Joint Genome Institute"/>
            <person name="Min B."/>
            <person name="Sierra-Patev S."/>
            <person name="Naranjo-Ortiz M."/>
            <person name="Looney B."/>
            <person name="Konkel Z."/>
            <person name="Slot J.C."/>
            <person name="Sakamoto Y."/>
            <person name="Steenwyk J.L."/>
            <person name="Rokas A."/>
            <person name="Carro J."/>
            <person name="Camarero S."/>
            <person name="Ferreira P."/>
            <person name="Molpeceres G."/>
            <person name="Ruiz-duenas F.J."/>
            <person name="Serrano A."/>
            <person name="Henrissat B."/>
            <person name="Drula E."/>
            <person name="Hughes K.W."/>
            <person name="Mata J.L."/>
            <person name="Ishikawa N.K."/>
            <person name="Vargas-Isla R."/>
            <person name="Ushijima S."/>
            <person name="Smith C.A."/>
            <person name="Ahrendt S."/>
            <person name="Andreopoulos W."/>
            <person name="He G."/>
            <person name="LaButti K."/>
            <person name="Lipzen A."/>
            <person name="Ng V."/>
            <person name="Riley R."/>
            <person name="Sandor L."/>
            <person name="Barry K."/>
            <person name="Martinez A.T."/>
            <person name="Xiao Y."/>
            <person name="Gibbons J.G."/>
            <person name="Terashima K."/>
            <person name="Hibbett D.S."/>
            <person name="Grigoriev I.V."/>
        </authorList>
    </citation>
    <scope>NUCLEOTIDE SEQUENCE</scope>
    <source>
        <strain evidence="3">ET3784</strain>
    </source>
</reference>
<feature type="signal peptide" evidence="2">
    <location>
        <begin position="1"/>
        <end position="19"/>
    </location>
</feature>
<keyword evidence="1" id="KW-0812">Transmembrane</keyword>
<keyword evidence="2" id="KW-0732">Signal</keyword>
<keyword evidence="1" id="KW-0472">Membrane</keyword>
<dbReference type="Proteomes" id="UP001176059">
    <property type="component" value="Unassembled WGS sequence"/>
</dbReference>
<organism evidence="3 4">
    <name type="scientific">Lentinula guzmanii</name>
    <dbReference type="NCBI Taxonomy" id="2804957"/>
    <lineage>
        <taxon>Eukaryota</taxon>
        <taxon>Fungi</taxon>
        <taxon>Dikarya</taxon>
        <taxon>Basidiomycota</taxon>
        <taxon>Agaricomycotina</taxon>
        <taxon>Agaricomycetes</taxon>
        <taxon>Agaricomycetidae</taxon>
        <taxon>Agaricales</taxon>
        <taxon>Marasmiineae</taxon>
        <taxon>Omphalotaceae</taxon>
        <taxon>Lentinula</taxon>
    </lineage>
</organism>
<keyword evidence="1" id="KW-1133">Transmembrane helix</keyword>
<evidence type="ECO:0000256" key="2">
    <source>
        <dbReference type="SAM" id="SignalP"/>
    </source>
</evidence>
<accession>A0AA38N1P4</accession>
<dbReference type="EMBL" id="JANVFO010000019">
    <property type="protein sequence ID" value="KAJ3733142.1"/>
    <property type="molecule type" value="Genomic_DNA"/>
</dbReference>
<comment type="caution">
    <text evidence="3">The sequence shown here is derived from an EMBL/GenBank/DDBJ whole genome shotgun (WGS) entry which is preliminary data.</text>
</comment>
<protein>
    <recommendedName>
        <fullName evidence="5">Secreted peptide</fullName>
    </recommendedName>
</protein>
<feature type="transmembrane region" description="Helical" evidence="1">
    <location>
        <begin position="27"/>
        <end position="46"/>
    </location>
</feature>
<keyword evidence="4" id="KW-1185">Reference proteome</keyword>
<evidence type="ECO:0000313" key="4">
    <source>
        <dbReference type="Proteomes" id="UP001176059"/>
    </source>
</evidence>
<feature type="chain" id="PRO_5041237584" description="Secreted peptide" evidence="2">
    <location>
        <begin position="20"/>
        <end position="77"/>
    </location>
</feature>
<sequence length="77" mass="8449">MVLVSVCCLLTSFVCSAVALVHDPLMLSLFFLSFLLCPLISSSYAWRLRVAPLLDVSVFISRSYALSFSVKGTKDIS</sequence>
<proteinExistence type="predicted"/>
<evidence type="ECO:0008006" key="5">
    <source>
        <dbReference type="Google" id="ProtNLM"/>
    </source>
</evidence>
<evidence type="ECO:0000313" key="3">
    <source>
        <dbReference type="EMBL" id="KAJ3733142.1"/>
    </source>
</evidence>
<dbReference type="AlphaFoldDB" id="A0AA38N1P4"/>